<dbReference type="PROSITE" id="PS50906">
    <property type="entry name" value="NIT"/>
    <property type="match status" value="1"/>
</dbReference>
<dbReference type="InterPro" id="IPR013587">
    <property type="entry name" value="Nitrate/nitrite_sensing"/>
</dbReference>
<feature type="region of interest" description="Disordered" evidence="6">
    <location>
        <begin position="656"/>
        <end position="765"/>
    </location>
</feature>
<sequence length="765" mass="83240">MTVLFRLVLVAVVAITALLALVAVNAVRDWQQHTNLRNDSATGELGGEASLPLFVGAQAERRLTAVYLASPTASHKEALEEQRSATDEGIESFRHLSGSELQAEHRHKWTFVERVYKELDRLEKVRSQADDRAGNPDAVTGYYTDLIVKMIEFYQELSAMDDPQLTLETRPLVGLFWASDGLSQEDMLIAEARASGRMTAGHRTAFAQAYGTQRVMYQRWIAPYLPAKDKAAYDRIIDSEAWKTKERLEKAVINAPTLDGSGAIQELPAELDQWDAAYQKISRQIAGLNLSRTQGLLAHGYQRADEVGTQVMWQVGASLAAVVLIAALIAWIIVPVMRRINTLRASALEARERLPAVVDRLQKGERVDIDREFPVTPGRPDEFGALETAMAAAHRAAVEQAAAQAGDRQGFAAFVGATASRSMNLVEKQLELLHALEKKYGENTVALEEFFELDNTGVRARRHLDNLLALAEVGHAQPYLHPRALNTLVQDAAGETEGYKRVDNEISHRHGVKPHVVNALILAIAALVDNAVAHSRDQVKVTSIAVMRGIALHIEDFGSGMTPDQYRAANACLAQPPTFYDMAQSSDGRLGLIVVGRLAARHGFRVELRETVYQGTIAVVMLPNELMVSPEDLETAHDSQTEATPSIPWNQAAAAEPPLQKAAPVPAPAGLPRRRPQPETTAPGPPAETGQVPGSPRETAPGAPPLPQRVPHAHLVPSLARTPSPAVPYTPEADAAADQAAQALGAFQRGTQAADSHPENKEVPR</sequence>
<dbReference type="EC" id="2.7.13.3" evidence="2"/>
<evidence type="ECO:0000256" key="5">
    <source>
        <dbReference type="ARBA" id="ARBA00022777"/>
    </source>
</evidence>
<name>A0ABT9L6N9_9ACTN</name>
<dbReference type="InterPro" id="IPR010910">
    <property type="entry name" value="Nitrate/nitrite_sensing_bac"/>
</dbReference>
<dbReference type="SUPFAM" id="SSF55874">
    <property type="entry name" value="ATPase domain of HSP90 chaperone/DNA topoisomerase II/histidine kinase"/>
    <property type="match status" value="1"/>
</dbReference>
<evidence type="ECO:0000256" key="2">
    <source>
        <dbReference type="ARBA" id="ARBA00012438"/>
    </source>
</evidence>
<feature type="transmembrane region" description="Helical" evidence="7">
    <location>
        <begin position="311"/>
        <end position="334"/>
    </location>
</feature>
<evidence type="ECO:0000256" key="3">
    <source>
        <dbReference type="ARBA" id="ARBA00022553"/>
    </source>
</evidence>
<keyword evidence="5 9" id="KW-0418">Kinase</keyword>
<dbReference type="RefSeq" id="WP_307112372.1">
    <property type="nucleotide sequence ID" value="NZ_JAURUE010000003.1"/>
</dbReference>
<reference evidence="9 10" key="1">
    <citation type="submission" date="2023-07" db="EMBL/GenBank/DDBJ databases">
        <title>Sequencing the genomes of 1000 actinobacteria strains.</title>
        <authorList>
            <person name="Klenk H.-P."/>
        </authorList>
    </citation>
    <scope>NUCLEOTIDE SEQUENCE [LARGE SCALE GENOMIC DNA]</scope>
    <source>
        <strain evidence="9 10">DSM 41600</strain>
    </source>
</reference>
<dbReference type="PANTHER" id="PTHR45436:SF5">
    <property type="entry name" value="SENSOR HISTIDINE KINASE TRCS"/>
    <property type="match status" value="1"/>
</dbReference>
<evidence type="ECO:0000256" key="7">
    <source>
        <dbReference type="SAM" id="Phobius"/>
    </source>
</evidence>
<evidence type="ECO:0000313" key="9">
    <source>
        <dbReference type="EMBL" id="MDP9616380.1"/>
    </source>
</evidence>
<dbReference type="Pfam" id="PF02518">
    <property type="entry name" value="HATPase_c"/>
    <property type="match status" value="1"/>
</dbReference>
<organism evidence="9 10">
    <name type="scientific">Streptomyces demainii</name>
    <dbReference type="NCBI Taxonomy" id="588122"/>
    <lineage>
        <taxon>Bacteria</taxon>
        <taxon>Bacillati</taxon>
        <taxon>Actinomycetota</taxon>
        <taxon>Actinomycetes</taxon>
        <taxon>Kitasatosporales</taxon>
        <taxon>Streptomycetaceae</taxon>
        <taxon>Streptomyces</taxon>
    </lineage>
</organism>
<keyword evidence="10" id="KW-1185">Reference proteome</keyword>
<dbReference type="Gene3D" id="3.30.565.10">
    <property type="entry name" value="Histidine kinase-like ATPase, C-terminal domain"/>
    <property type="match status" value="1"/>
</dbReference>
<comment type="catalytic activity">
    <reaction evidence="1">
        <text>ATP + protein L-histidine = ADP + protein N-phospho-L-histidine.</text>
        <dbReference type="EC" id="2.7.13.3"/>
    </reaction>
</comment>
<evidence type="ECO:0000259" key="8">
    <source>
        <dbReference type="PROSITE" id="PS50906"/>
    </source>
</evidence>
<keyword evidence="7" id="KW-0812">Transmembrane</keyword>
<protein>
    <recommendedName>
        <fullName evidence="2">histidine kinase</fullName>
        <ecNumber evidence="2">2.7.13.3</ecNumber>
    </recommendedName>
</protein>
<feature type="compositionally biased region" description="Low complexity" evidence="6">
    <location>
        <begin position="733"/>
        <end position="743"/>
    </location>
</feature>
<keyword evidence="7" id="KW-0472">Membrane</keyword>
<proteinExistence type="predicted"/>
<gene>
    <name evidence="9" type="ORF">JOF35_008738</name>
</gene>
<evidence type="ECO:0000256" key="6">
    <source>
        <dbReference type="SAM" id="MobiDB-lite"/>
    </source>
</evidence>
<dbReference type="InterPro" id="IPR003594">
    <property type="entry name" value="HATPase_dom"/>
</dbReference>
<feature type="compositionally biased region" description="Low complexity" evidence="6">
    <location>
        <begin position="678"/>
        <end position="691"/>
    </location>
</feature>
<accession>A0ABT9L6N9</accession>
<dbReference type="InterPro" id="IPR036890">
    <property type="entry name" value="HATPase_C_sf"/>
</dbReference>
<dbReference type="InterPro" id="IPR050428">
    <property type="entry name" value="TCS_sensor_his_kinase"/>
</dbReference>
<feature type="domain" description="NIT" evidence="8">
    <location>
        <begin position="48"/>
        <end position="303"/>
    </location>
</feature>
<keyword evidence="7" id="KW-1133">Transmembrane helix</keyword>
<keyword evidence="4" id="KW-0808">Transferase</keyword>
<comment type="caution">
    <text evidence="9">The sequence shown here is derived from an EMBL/GenBank/DDBJ whole genome shotgun (WGS) entry which is preliminary data.</text>
</comment>
<dbReference type="Proteomes" id="UP001234880">
    <property type="component" value="Unassembled WGS sequence"/>
</dbReference>
<dbReference type="EMBL" id="JAURUE010000003">
    <property type="protein sequence ID" value="MDP9616380.1"/>
    <property type="molecule type" value="Genomic_DNA"/>
</dbReference>
<evidence type="ECO:0000313" key="10">
    <source>
        <dbReference type="Proteomes" id="UP001234880"/>
    </source>
</evidence>
<feature type="compositionally biased region" description="Basic and acidic residues" evidence="6">
    <location>
        <begin position="756"/>
        <end position="765"/>
    </location>
</feature>
<keyword evidence="3" id="KW-0597">Phosphoprotein</keyword>
<evidence type="ECO:0000256" key="1">
    <source>
        <dbReference type="ARBA" id="ARBA00000085"/>
    </source>
</evidence>
<dbReference type="PANTHER" id="PTHR45436">
    <property type="entry name" value="SENSOR HISTIDINE KINASE YKOH"/>
    <property type="match status" value="1"/>
</dbReference>
<dbReference type="Pfam" id="PF08376">
    <property type="entry name" value="NIT"/>
    <property type="match status" value="1"/>
</dbReference>
<evidence type="ECO:0000256" key="4">
    <source>
        <dbReference type="ARBA" id="ARBA00022679"/>
    </source>
</evidence>
<dbReference type="GO" id="GO:0016301">
    <property type="term" value="F:kinase activity"/>
    <property type="evidence" value="ECO:0007669"/>
    <property type="project" value="UniProtKB-KW"/>
</dbReference>